<dbReference type="InterPro" id="IPR058913">
    <property type="entry name" value="Integrase_dom_put"/>
</dbReference>
<evidence type="ECO:0000259" key="1">
    <source>
        <dbReference type="Pfam" id="PF24764"/>
    </source>
</evidence>
<protein>
    <recommendedName>
        <fullName evidence="1">Integrase core domain-containing protein</fullName>
    </recommendedName>
</protein>
<dbReference type="AlphaFoldDB" id="A0A6J8DVE4"/>
<feature type="domain" description="Integrase core" evidence="1">
    <location>
        <begin position="88"/>
        <end position="179"/>
    </location>
</feature>
<gene>
    <name evidence="2" type="ORF">MCOR_45533</name>
</gene>
<dbReference type="EMBL" id="CACVKT020008042">
    <property type="protein sequence ID" value="CAC5412534.1"/>
    <property type="molecule type" value="Genomic_DNA"/>
</dbReference>
<dbReference type="Pfam" id="PF24764">
    <property type="entry name" value="rva_4"/>
    <property type="match status" value="1"/>
</dbReference>
<sequence>MSVRPLKRILRKEILFRRKNQSNVVDVAAYVVSEVQVSGALHGYRWVLLKCIQKKLLTAHKTGRELLKMLDSEGCKIKNRRRLRRRSYYSKGPNFLWHVDSYDKLKPFGICINGCIDRIFEKVIWLEAYVSSSIPTIIAGYYTNAVNNMNACPLRIPSDRGTENSYIKQMQMFLRRNHTDKFAGEKSLPKGLS</sequence>
<dbReference type="PANTHER" id="PTHR46791:SF13">
    <property type="entry name" value="CLR5 DOMAIN-CONTAINING PROTEIN"/>
    <property type="match status" value="1"/>
</dbReference>
<dbReference type="OrthoDB" id="6144162at2759"/>
<dbReference type="PANTHER" id="PTHR46791">
    <property type="entry name" value="EXPRESSED PROTEIN"/>
    <property type="match status" value="1"/>
</dbReference>
<reference evidence="2 3" key="1">
    <citation type="submission" date="2020-06" db="EMBL/GenBank/DDBJ databases">
        <authorList>
            <person name="Li R."/>
            <person name="Bekaert M."/>
        </authorList>
    </citation>
    <scope>NUCLEOTIDE SEQUENCE [LARGE SCALE GENOMIC DNA]</scope>
    <source>
        <strain evidence="3">wild</strain>
    </source>
</reference>
<accession>A0A6J8DVE4</accession>
<proteinExistence type="predicted"/>
<name>A0A6J8DVE4_MYTCO</name>
<organism evidence="2 3">
    <name type="scientific">Mytilus coruscus</name>
    <name type="common">Sea mussel</name>
    <dbReference type="NCBI Taxonomy" id="42192"/>
    <lineage>
        <taxon>Eukaryota</taxon>
        <taxon>Metazoa</taxon>
        <taxon>Spiralia</taxon>
        <taxon>Lophotrochozoa</taxon>
        <taxon>Mollusca</taxon>
        <taxon>Bivalvia</taxon>
        <taxon>Autobranchia</taxon>
        <taxon>Pteriomorphia</taxon>
        <taxon>Mytilida</taxon>
        <taxon>Mytiloidea</taxon>
        <taxon>Mytilidae</taxon>
        <taxon>Mytilinae</taxon>
        <taxon>Mytilus</taxon>
    </lineage>
</organism>
<evidence type="ECO:0000313" key="2">
    <source>
        <dbReference type="EMBL" id="CAC5412534.1"/>
    </source>
</evidence>
<dbReference type="Proteomes" id="UP000507470">
    <property type="component" value="Unassembled WGS sequence"/>
</dbReference>
<evidence type="ECO:0000313" key="3">
    <source>
        <dbReference type="Proteomes" id="UP000507470"/>
    </source>
</evidence>
<keyword evidence="3" id="KW-1185">Reference proteome</keyword>